<accession>A0A3P7YK55</accession>
<organism evidence="3 4">
    <name type="scientific">Heligmosomoides polygyrus</name>
    <name type="common">Parasitic roundworm</name>
    <dbReference type="NCBI Taxonomy" id="6339"/>
    <lineage>
        <taxon>Eukaryota</taxon>
        <taxon>Metazoa</taxon>
        <taxon>Ecdysozoa</taxon>
        <taxon>Nematoda</taxon>
        <taxon>Chromadorea</taxon>
        <taxon>Rhabditida</taxon>
        <taxon>Rhabditina</taxon>
        <taxon>Rhabditomorpha</taxon>
        <taxon>Strongyloidea</taxon>
        <taxon>Heligmosomidae</taxon>
        <taxon>Heligmosomoides</taxon>
    </lineage>
</organism>
<gene>
    <name evidence="2" type="ORF">HPBE_LOCUS11215</name>
</gene>
<sequence>MKLQTGTTTYAHGQPAMHRRQQAGLRVAVKPVHRNKDGILRLNVPGALQRVTALFDVTSVPFFSLASDASARQQRRPVAMKTRGSPDG</sequence>
<reference evidence="2 3" key="1">
    <citation type="submission" date="2018-11" db="EMBL/GenBank/DDBJ databases">
        <authorList>
            <consortium name="Pathogen Informatics"/>
        </authorList>
    </citation>
    <scope>NUCLEOTIDE SEQUENCE [LARGE SCALE GENOMIC DNA]</scope>
</reference>
<feature type="region of interest" description="Disordered" evidence="1">
    <location>
        <begin position="1"/>
        <end position="23"/>
    </location>
</feature>
<evidence type="ECO:0000313" key="4">
    <source>
        <dbReference type="WBParaSite" id="HPBE_0001121701-mRNA-1"/>
    </source>
</evidence>
<feature type="region of interest" description="Disordered" evidence="1">
    <location>
        <begin position="68"/>
        <end position="88"/>
    </location>
</feature>
<evidence type="ECO:0000313" key="2">
    <source>
        <dbReference type="EMBL" id="VDO87851.1"/>
    </source>
</evidence>
<dbReference type="EMBL" id="UZAH01027024">
    <property type="protein sequence ID" value="VDO87851.1"/>
    <property type="molecule type" value="Genomic_DNA"/>
</dbReference>
<proteinExistence type="predicted"/>
<keyword evidence="3" id="KW-1185">Reference proteome</keyword>
<dbReference type="Proteomes" id="UP000050761">
    <property type="component" value="Unassembled WGS sequence"/>
</dbReference>
<feature type="compositionally biased region" description="Polar residues" evidence="1">
    <location>
        <begin position="1"/>
        <end position="11"/>
    </location>
</feature>
<protein>
    <submittedName>
        <fullName evidence="4">UBX domain-containing protein</fullName>
    </submittedName>
</protein>
<dbReference type="AlphaFoldDB" id="A0A183FT58"/>
<evidence type="ECO:0000256" key="1">
    <source>
        <dbReference type="SAM" id="MobiDB-lite"/>
    </source>
</evidence>
<name>A0A183FT58_HELPZ</name>
<accession>A0A183FT58</accession>
<reference evidence="4" key="2">
    <citation type="submission" date="2019-09" db="UniProtKB">
        <authorList>
            <consortium name="WormBaseParasite"/>
        </authorList>
    </citation>
    <scope>IDENTIFICATION</scope>
</reference>
<evidence type="ECO:0000313" key="3">
    <source>
        <dbReference type="Proteomes" id="UP000050761"/>
    </source>
</evidence>
<dbReference type="WBParaSite" id="HPBE_0001121701-mRNA-1">
    <property type="protein sequence ID" value="HPBE_0001121701-mRNA-1"/>
    <property type="gene ID" value="HPBE_0001121701"/>
</dbReference>